<dbReference type="KEGG" id="aten:116296275"/>
<sequence length="347" mass="39646">MNPLRSFTGKLPGLFPSLSTLDATGIEHWKPEKNFLHLRMLRSIIGLTWSDECVNCLLFKSYKTQMKSFVTLGYCHGVKRGVNVTSPLFQLLNETQFQFRCKNQNLCERHNYFASVNLVNLCWDAILVAMNCQSFLGGLSVVLNFVTFLNIITSRRLRKNVCMLLVCNIAFSDFLTGIYTIAITVYLNNVSYIQSHSAGDLHCWKIGMFWMLGQASAVVTSFFLTLERYLAIVYSLQPEVRITRRLAAFLIIICWLLAVFLTVIALFYNLYTLTFLCIPIRPEFFNTNIFAFTLSIVSAALILYAISFGFYVHIYFTVKKAAQDAGIQRESKLAKRIALLVFSNVFF</sequence>
<dbReference type="GO" id="GO:0005886">
    <property type="term" value="C:plasma membrane"/>
    <property type="evidence" value="ECO:0007669"/>
    <property type="project" value="TreeGrafter"/>
</dbReference>
<keyword evidence="5 7" id="KW-1133">Transmembrane helix</keyword>
<dbReference type="InterPro" id="IPR017452">
    <property type="entry name" value="GPCR_Rhodpsn_7TM"/>
</dbReference>
<keyword evidence="2" id="KW-0433">Leucine-rich repeat</keyword>
<reference evidence="10" key="1">
    <citation type="submission" date="2025-08" db="UniProtKB">
        <authorList>
            <consortium name="RefSeq"/>
        </authorList>
    </citation>
    <scope>IDENTIFICATION</scope>
    <source>
        <tissue evidence="10">Tentacle</tissue>
    </source>
</reference>
<keyword evidence="4" id="KW-0677">Repeat</keyword>
<evidence type="ECO:0000256" key="5">
    <source>
        <dbReference type="ARBA" id="ARBA00022989"/>
    </source>
</evidence>
<feature type="non-terminal residue" evidence="10">
    <location>
        <position position="347"/>
    </location>
</feature>
<dbReference type="GO" id="GO:0009755">
    <property type="term" value="P:hormone-mediated signaling pathway"/>
    <property type="evidence" value="ECO:0007669"/>
    <property type="project" value="TreeGrafter"/>
</dbReference>
<feature type="domain" description="G-protein coupled receptors family 1 profile" evidence="8">
    <location>
        <begin position="143"/>
        <end position="347"/>
    </location>
</feature>
<dbReference type="InterPro" id="IPR000276">
    <property type="entry name" value="GPCR_Rhodpsn"/>
</dbReference>
<feature type="transmembrane region" description="Helical" evidence="7">
    <location>
        <begin position="164"/>
        <end position="187"/>
    </location>
</feature>
<evidence type="ECO:0000256" key="1">
    <source>
        <dbReference type="ARBA" id="ARBA00004370"/>
    </source>
</evidence>
<feature type="transmembrane region" description="Helical" evidence="7">
    <location>
        <begin position="246"/>
        <end position="269"/>
    </location>
</feature>
<dbReference type="OrthoDB" id="6013389at2759"/>
<dbReference type="GO" id="GO:0008528">
    <property type="term" value="F:G protein-coupled peptide receptor activity"/>
    <property type="evidence" value="ECO:0007669"/>
    <property type="project" value="TreeGrafter"/>
</dbReference>
<evidence type="ECO:0000313" key="9">
    <source>
        <dbReference type="Proteomes" id="UP000515163"/>
    </source>
</evidence>
<evidence type="ECO:0000256" key="6">
    <source>
        <dbReference type="ARBA" id="ARBA00023136"/>
    </source>
</evidence>
<dbReference type="SUPFAM" id="SSF81321">
    <property type="entry name" value="Family A G protein-coupled receptor-like"/>
    <property type="match status" value="1"/>
</dbReference>
<gene>
    <name evidence="10" type="primary">LOC116296275</name>
</gene>
<dbReference type="GeneID" id="116296275"/>
<dbReference type="Pfam" id="PF00001">
    <property type="entry name" value="7tm_1"/>
    <property type="match status" value="1"/>
</dbReference>
<dbReference type="GO" id="GO:0007189">
    <property type="term" value="P:adenylate cyclase-activating G protein-coupled receptor signaling pathway"/>
    <property type="evidence" value="ECO:0007669"/>
    <property type="project" value="TreeGrafter"/>
</dbReference>
<dbReference type="InParanoid" id="A0A6P8HXQ3"/>
<dbReference type="PROSITE" id="PS50262">
    <property type="entry name" value="G_PROTEIN_RECEP_F1_2"/>
    <property type="match status" value="1"/>
</dbReference>
<feature type="transmembrane region" description="Helical" evidence="7">
    <location>
        <begin position="289"/>
        <end position="312"/>
    </location>
</feature>
<name>A0A6P8HXQ3_ACTTE</name>
<evidence type="ECO:0000256" key="7">
    <source>
        <dbReference type="SAM" id="Phobius"/>
    </source>
</evidence>
<evidence type="ECO:0000313" key="10">
    <source>
        <dbReference type="RefSeq" id="XP_031560141.1"/>
    </source>
</evidence>
<feature type="transmembrane region" description="Helical" evidence="7">
    <location>
        <begin position="135"/>
        <end position="152"/>
    </location>
</feature>
<evidence type="ECO:0000256" key="4">
    <source>
        <dbReference type="ARBA" id="ARBA00022737"/>
    </source>
</evidence>
<evidence type="ECO:0000256" key="3">
    <source>
        <dbReference type="ARBA" id="ARBA00022692"/>
    </source>
</evidence>
<dbReference type="Proteomes" id="UP000515163">
    <property type="component" value="Unplaced"/>
</dbReference>
<dbReference type="PANTHER" id="PTHR24372:SF77">
    <property type="entry name" value="G-PROTEIN COUPLED RECEPTORS FAMILY 1 PROFILE DOMAIN-CONTAINING PROTEIN"/>
    <property type="match status" value="1"/>
</dbReference>
<comment type="subcellular location">
    <subcellularLocation>
        <location evidence="1">Membrane</location>
    </subcellularLocation>
</comment>
<organism evidence="9 10">
    <name type="scientific">Actinia tenebrosa</name>
    <name type="common">Australian red waratah sea anemone</name>
    <dbReference type="NCBI Taxonomy" id="6105"/>
    <lineage>
        <taxon>Eukaryota</taxon>
        <taxon>Metazoa</taxon>
        <taxon>Cnidaria</taxon>
        <taxon>Anthozoa</taxon>
        <taxon>Hexacorallia</taxon>
        <taxon>Actiniaria</taxon>
        <taxon>Actiniidae</taxon>
        <taxon>Actinia</taxon>
    </lineage>
</organism>
<feature type="transmembrane region" description="Helical" evidence="7">
    <location>
        <begin position="207"/>
        <end position="226"/>
    </location>
</feature>
<dbReference type="AlphaFoldDB" id="A0A6P8HXQ3"/>
<evidence type="ECO:0000259" key="8">
    <source>
        <dbReference type="PROSITE" id="PS50262"/>
    </source>
</evidence>
<keyword evidence="3 7" id="KW-0812">Transmembrane</keyword>
<protein>
    <submittedName>
        <fullName evidence="10">Follicle-stimulating hormone receptor-like</fullName>
    </submittedName>
</protein>
<proteinExistence type="predicted"/>
<dbReference type="RefSeq" id="XP_031560141.1">
    <property type="nucleotide sequence ID" value="XM_031704281.1"/>
</dbReference>
<evidence type="ECO:0000256" key="2">
    <source>
        <dbReference type="ARBA" id="ARBA00022614"/>
    </source>
</evidence>
<dbReference type="PANTHER" id="PTHR24372">
    <property type="entry name" value="GLYCOPROTEIN HORMONE RECEPTOR"/>
    <property type="match status" value="1"/>
</dbReference>
<dbReference type="Gene3D" id="1.20.1070.10">
    <property type="entry name" value="Rhodopsin 7-helix transmembrane proteins"/>
    <property type="match status" value="1"/>
</dbReference>
<keyword evidence="9" id="KW-1185">Reference proteome</keyword>
<keyword evidence="6 7" id="KW-0472">Membrane</keyword>
<dbReference type="FunCoup" id="A0A6P8HXQ3">
    <property type="interactions" value="314"/>
</dbReference>
<accession>A0A6P8HXQ3</accession>